<sequence>MPSTTAEFFITSLSLIPTSILVQMSCGDILIRLQKTRREVLCGIFRTLFGSFPEFALATIALLRNDVLLAQTSLIGAFLSNCLLLLGICFLSGGIANEEMIYPVLIARAGSQLLVASLTGITLPTAFQLWKQEEASGNEATSRVAAFMLLIVFSCYVVFLYITHSNYTQRKPIFSSIQSLAVTSTVLAYPFIGEKNFNELLELRKRSLPQPHLRLGISIAVALMSSALYVVSSIFVVKSKKIPSETLGISKSFVGLVLLPLLLTVPEQVSCALSGKLKRVEWVIEEIISSCVRILFFILPVLVILGWGFGITDMTLFFDGFQVTILSLTVLLVNYLIQGNGTWFEGIILLCTYALFGTAAWNYPK</sequence>
<dbReference type="Pfam" id="PF01699">
    <property type="entry name" value="Na_Ca_ex"/>
    <property type="match status" value="2"/>
</dbReference>
<dbReference type="EMBL" id="MU839836">
    <property type="protein sequence ID" value="KAK1754195.1"/>
    <property type="molecule type" value="Genomic_DNA"/>
</dbReference>
<feature type="transmembrane region" description="Helical" evidence="8">
    <location>
        <begin position="249"/>
        <end position="267"/>
    </location>
</feature>
<dbReference type="GO" id="GO:0012505">
    <property type="term" value="C:endomembrane system"/>
    <property type="evidence" value="ECO:0007669"/>
    <property type="project" value="UniProtKB-SubCell"/>
</dbReference>
<name>A0AAJ0BAD9_9PEZI</name>
<evidence type="ECO:0000256" key="5">
    <source>
        <dbReference type="ARBA" id="ARBA00022989"/>
    </source>
</evidence>
<comment type="similarity">
    <text evidence="2">Belongs to the Ca(2+):cation antiporter (CaCA) (TC 2.A.19) family.</text>
</comment>
<dbReference type="AlphaFoldDB" id="A0AAJ0BAD9"/>
<feature type="transmembrane region" description="Helical" evidence="8">
    <location>
        <begin position="287"/>
        <end position="309"/>
    </location>
</feature>
<evidence type="ECO:0000256" key="2">
    <source>
        <dbReference type="ARBA" id="ARBA00008170"/>
    </source>
</evidence>
<feature type="domain" description="Sodium/calcium exchanger membrane region" evidence="9">
    <location>
        <begin position="9"/>
        <end position="161"/>
    </location>
</feature>
<keyword evidence="4 8" id="KW-0812">Transmembrane</keyword>
<feature type="transmembrane region" description="Helical" evidence="8">
    <location>
        <begin position="212"/>
        <end position="237"/>
    </location>
</feature>
<reference evidence="10" key="1">
    <citation type="submission" date="2023-06" db="EMBL/GenBank/DDBJ databases">
        <title>Genome-scale phylogeny and comparative genomics of the fungal order Sordariales.</title>
        <authorList>
            <consortium name="Lawrence Berkeley National Laboratory"/>
            <person name="Hensen N."/>
            <person name="Bonometti L."/>
            <person name="Westerberg I."/>
            <person name="Brannstrom I.O."/>
            <person name="Guillou S."/>
            <person name="Cros-Aarteil S."/>
            <person name="Calhoun S."/>
            <person name="Haridas S."/>
            <person name="Kuo A."/>
            <person name="Mondo S."/>
            <person name="Pangilinan J."/>
            <person name="Riley R."/>
            <person name="Labutti K."/>
            <person name="Andreopoulos B."/>
            <person name="Lipzen A."/>
            <person name="Chen C."/>
            <person name="Yanf M."/>
            <person name="Daum C."/>
            <person name="Ng V."/>
            <person name="Clum A."/>
            <person name="Steindorff A."/>
            <person name="Ohm R."/>
            <person name="Martin F."/>
            <person name="Silar P."/>
            <person name="Natvig D."/>
            <person name="Lalanne C."/>
            <person name="Gautier V."/>
            <person name="Ament-Velasquez S.L."/>
            <person name="Kruys A."/>
            <person name="Hutchinson M.I."/>
            <person name="Powell A.J."/>
            <person name="Barry K."/>
            <person name="Miller A.N."/>
            <person name="Grigoriev I.V."/>
            <person name="Debuchy R."/>
            <person name="Gladieux P."/>
            <person name="Thoren M.H."/>
            <person name="Johannesson H."/>
        </authorList>
    </citation>
    <scope>NUCLEOTIDE SEQUENCE</scope>
    <source>
        <strain evidence="10">PSN4</strain>
    </source>
</reference>
<evidence type="ECO:0000256" key="7">
    <source>
        <dbReference type="ARBA" id="ARBA00023136"/>
    </source>
</evidence>
<dbReference type="PANTHER" id="PTHR31503">
    <property type="entry name" value="VACUOLAR CALCIUM ION TRANSPORTER"/>
    <property type="match status" value="1"/>
</dbReference>
<evidence type="ECO:0000313" key="10">
    <source>
        <dbReference type="EMBL" id="KAK1754195.1"/>
    </source>
</evidence>
<keyword evidence="11" id="KW-1185">Reference proteome</keyword>
<keyword evidence="6" id="KW-0406">Ion transport</keyword>
<dbReference type="PANTHER" id="PTHR31503:SF20">
    <property type="entry name" value="CA(2+)_H(+) EXCHANGER, PUTATIVE (EUROFUNG)-RELATED"/>
    <property type="match status" value="1"/>
</dbReference>
<feature type="transmembrane region" description="Helical" evidence="8">
    <location>
        <begin position="109"/>
        <end position="130"/>
    </location>
</feature>
<feature type="domain" description="Sodium/calcium exchanger membrane region" evidence="9">
    <location>
        <begin position="218"/>
        <end position="357"/>
    </location>
</feature>
<feature type="transmembrane region" description="Helical" evidence="8">
    <location>
        <begin position="43"/>
        <end position="63"/>
    </location>
</feature>
<dbReference type="InterPro" id="IPR004713">
    <property type="entry name" value="CaH_exchang"/>
</dbReference>
<evidence type="ECO:0000256" key="1">
    <source>
        <dbReference type="ARBA" id="ARBA00004127"/>
    </source>
</evidence>
<keyword evidence="3" id="KW-0813">Transport</keyword>
<dbReference type="Gene3D" id="1.20.1420.30">
    <property type="entry name" value="NCX, central ion-binding region"/>
    <property type="match status" value="1"/>
</dbReference>
<evidence type="ECO:0000259" key="9">
    <source>
        <dbReference type="Pfam" id="PF01699"/>
    </source>
</evidence>
<dbReference type="GO" id="GO:0000329">
    <property type="term" value="C:fungal-type vacuole membrane"/>
    <property type="evidence" value="ECO:0007669"/>
    <property type="project" value="TreeGrafter"/>
</dbReference>
<dbReference type="InterPro" id="IPR044880">
    <property type="entry name" value="NCX_ion-bd_dom_sf"/>
</dbReference>
<comment type="caution">
    <text evidence="10">The sequence shown here is derived from an EMBL/GenBank/DDBJ whole genome shotgun (WGS) entry which is preliminary data.</text>
</comment>
<comment type="subcellular location">
    <subcellularLocation>
        <location evidence="1">Endomembrane system</location>
        <topology evidence="1">Multi-pass membrane protein</topology>
    </subcellularLocation>
</comment>
<feature type="transmembrane region" description="Helical" evidence="8">
    <location>
        <begin position="75"/>
        <end position="97"/>
    </location>
</feature>
<feature type="transmembrane region" description="Helical" evidence="8">
    <location>
        <begin position="142"/>
        <end position="161"/>
    </location>
</feature>
<dbReference type="GO" id="GO:0015369">
    <property type="term" value="F:calcium:proton antiporter activity"/>
    <property type="evidence" value="ECO:0007669"/>
    <property type="project" value="TreeGrafter"/>
</dbReference>
<evidence type="ECO:0000256" key="8">
    <source>
        <dbReference type="SAM" id="Phobius"/>
    </source>
</evidence>
<keyword evidence="7 8" id="KW-0472">Membrane</keyword>
<accession>A0AAJ0BAD9</accession>
<dbReference type="GO" id="GO:0006874">
    <property type="term" value="P:intracellular calcium ion homeostasis"/>
    <property type="evidence" value="ECO:0007669"/>
    <property type="project" value="TreeGrafter"/>
</dbReference>
<dbReference type="Proteomes" id="UP001239445">
    <property type="component" value="Unassembled WGS sequence"/>
</dbReference>
<evidence type="ECO:0000256" key="4">
    <source>
        <dbReference type="ARBA" id="ARBA00022692"/>
    </source>
</evidence>
<evidence type="ECO:0000256" key="6">
    <source>
        <dbReference type="ARBA" id="ARBA00023065"/>
    </source>
</evidence>
<evidence type="ECO:0000313" key="11">
    <source>
        <dbReference type="Proteomes" id="UP001239445"/>
    </source>
</evidence>
<organism evidence="10 11">
    <name type="scientific">Echria macrotheca</name>
    <dbReference type="NCBI Taxonomy" id="438768"/>
    <lineage>
        <taxon>Eukaryota</taxon>
        <taxon>Fungi</taxon>
        <taxon>Dikarya</taxon>
        <taxon>Ascomycota</taxon>
        <taxon>Pezizomycotina</taxon>
        <taxon>Sordariomycetes</taxon>
        <taxon>Sordariomycetidae</taxon>
        <taxon>Sordariales</taxon>
        <taxon>Schizotheciaceae</taxon>
        <taxon>Echria</taxon>
    </lineage>
</organism>
<protein>
    <recommendedName>
        <fullName evidence="9">Sodium/calcium exchanger membrane region domain-containing protein</fullName>
    </recommendedName>
</protein>
<feature type="transmembrane region" description="Helical" evidence="8">
    <location>
        <begin position="316"/>
        <end position="337"/>
    </location>
</feature>
<feature type="transmembrane region" description="Helical" evidence="8">
    <location>
        <begin position="343"/>
        <end position="363"/>
    </location>
</feature>
<evidence type="ECO:0000256" key="3">
    <source>
        <dbReference type="ARBA" id="ARBA00022448"/>
    </source>
</evidence>
<keyword evidence="5 8" id="KW-1133">Transmembrane helix</keyword>
<gene>
    <name evidence="10" type="ORF">QBC47DRAFT_302549</name>
</gene>
<dbReference type="InterPro" id="IPR004837">
    <property type="entry name" value="NaCa_Exmemb"/>
</dbReference>
<proteinExistence type="inferred from homology"/>